<sequence length="145" mass="16149">MKKVLKLCVLFGVSMAILLGFSPQNASAAWSDWQSFNGFKQGCQVRVYTDALNYSSRAKTVDVKAEQNGKCGTIYYEMFLSWKGDWSIGMGENLPTGSFTSVTPLKSITIIHPEEKTDAIVYVGLKKSSNGENLYEARSKWLTIE</sequence>
<evidence type="ECO:0000256" key="1">
    <source>
        <dbReference type="SAM" id="SignalP"/>
    </source>
</evidence>
<evidence type="ECO:0008006" key="4">
    <source>
        <dbReference type="Google" id="ProtNLM"/>
    </source>
</evidence>
<dbReference type="GeneID" id="82853034"/>
<dbReference type="Proteomes" id="UP000288675">
    <property type="component" value="Chromosome"/>
</dbReference>
<keyword evidence="1" id="KW-0732">Signal</keyword>
<organism evidence="2 3">
    <name type="scientific">Bacillus glycinifermentans</name>
    <dbReference type="NCBI Taxonomy" id="1664069"/>
    <lineage>
        <taxon>Bacteria</taxon>
        <taxon>Bacillati</taxon>
        <taxon>Bacillota</taxon>
        <taxon>Bacilli</taxon>
        <taxon>Bacillales</taxon>
        <taxon>Bacillaceae</taxon>
        <taxon>Bacillus</taxon>
    </lineage>
</organism>
<dbReference type="KEGG" id="bgy:BGLY_1971"/>
<feature type="chain" id="PRO_5042570680" description="Lipoprotein" evidence="1">
    <location>
        <begin position="29"/>
        <end position="145"/>
    </location>
</feature>
<protein>
    <recommendedName>
        <fullName evidence="4">Lipoprotein</fullName>
    </recommendedName>
</protein>
<reference evidence="2 3" key="1">
    <citation type="submission" date="2019-01" db="EMBL/GenBank/DDBJ databases">
        <title>Genome sequence of Bacillus glycinifermentans SRCM103574.</title>
        <authorList>
            <person name="Kong H.-J."/>
            <person name="Jeong S.-Y."/>
            <person name="Jeong D.-Y."/>
        </authorList>
    </citation>
    <scope>NUCLEOTIDE SEQUENCE [LARGE SCALE GENOMIC DNA]</scope>
    <source>
        <strain evidence="2 3">SRCM103574</strain>
    </source>
</reference>
<name>A0AAJ3YYV2_9BACI</name>
<accession>A0AAJ3YYV2</accession>
<feature type="signal peptide" evidence="1">
    <location>
        <begin position="1"/>
        <end position="28"/>
    </location>
</feature>
<dbReference type="RefSeq" id="WP_046132667.1">
    <property type="nucleotide sequence ID" value="NZ_CP035232.1"/>
</dbReference>
<evidence type="ECO:0000313" key="3">
    <source>
        <dbReference type="Proteomes" id="UP000288675"/>
    </source>
</evidence>
<proteinExistence type="predicted"/>
<evidence type="ECO:0000313" key="2">
    <source>
        <dbReference type="EMBL" id="QAT65238.1"/>
    </source>
</evidence>
<dbReference type="AlphaFoldDB" id="A0AAJ3YYV2"/>
<gene>
    <name evidence="2" type="ORF">EQZ20_10095</name>
</gene>
<dbReference type="EMBL" id="CP035232">
    <property type="protein sequence ID" value="QAT65238.1"/>
    <property type="molecule type" value="Genomic_DNA"/>
</dbReference>